<feature type="compositionally biased region" description="Low complexity" evidence="1">
    <location>
        <begin position="14"/>
        <end position="30"/>
    </location>
</feature>
<dbReference type="OrthoDB" id="205993at2759"/>
<organism evidence="2 3">
    <name type="scientific">Raphidocelis subcapitata</name>
    <dbReference type="NCBI Taxonomy" id="307507"/>
    <lineage>
        <taxon>Eukaryota</taxon>
        <taxon>Viridiplantae</taxon>
        <taxon>Chlorophyta</taxon>
        <taxon>core chlorophytes</taxon>
        <taxon>Chlorophyceae</taxon>
        <taxon>CS clade</taxon>
        <taxon>Sphaeropleales</taxon>
        <taxon>Selenastraceae</taxon>
        <taxon>Raphidocelis</taxon>
    </lineage>
</organism>
<comment type="caution">
    <text evidence="2">The sequence shown here is derived from an EMBL/GenBank/DDBJ whole genome shotgun (WGS) entry which is preliminary data.</text>
</comment>
<accession>A0A2V0PNZ4</accession>
<name>A0A2V0PNZ4_9CHLO</name>
<sequence>MATRHLRKVQQQLAATAAPAPDEARGAASSSEEDGAESPPGRPPFNPFDLLTDDEDAEEQQDDGEEAEEEEAAPPAEQQQQQQQQKQKQQPAAAAAAAGAGKKSKSKKKKSGKGAAAAAAAGEDAALAAAGAAAAAAVGPAAGKGRGGGGGGDDIDAILRELDLQPAGGSAAAGAGGGAGGRRGGKAAGGGGGGGGAALLGVDVKRLRGEDELRRIFGAGVIEAVDRAEAAEAGRGGAAARRYGWAPRNAPRRRAMKRGTLVAPRDDWPYYEPGTLSMEAAGTASDGTPMFRYVWPPTYRSAQHLFEAAQGSYDPNAVAAVLHQLPYHVDSLLAMADLYRAMGEGQYAEESLNRALYALEAAWCPAFDPATARCRLDIALPENRGLFVALFRHAQALSRRGCHASALECSKLLLALDPADPMGALQLVDYLALRAGRYSWLERFVERFDGGAALGLLPNFAYALALARFRREAAAGAGGGASTSGGGPDGGSDGEGGDGGSARPSSRDTLVAAMLLHPLVVPQLMARLQGQGVGKDSHWKALLERRLFKAAGDGGSATLAHLASIFVERSHMLWKAGDVQGWMRRAADAACDAADSGAAAASGAGAGALPLSAAEWAAVAREAFPADGGNDFGHLRLSDFSDAVNALPREELAAAMQGGGGMADDAMDDAVAAQIREAMRQAQAGGAGRVGAEELAGANPLVMLLRSLLPWVDAGQQPDYGADEEGGGGGGGGGAGGREGQQ</sequence>
<feature type="compositionally biased region" description="Basic residues" evidence="1">
    <location>
        <begin position="102"/>
        <end position="112"/>
    </location>
</feature>
<feature type="compositionally biased region" description="Gly residues" evidence="1">
    <location>
        <begin position="174"/>
        <end position="193"/>
    </location>
</feature>
<evidence type="ECO:0008006" key="4">
    <source>
        <dbReference type="Google" id="ProtNLM"/>
    </source>
</evidence>
<gene>
    <name evidence="2" type="ORF">Rsub_12422</name>
</gene>
<dbReference type="SUPFAM" id="SSF48452">
    <property type="entry name" value="TPR-like"/>
    <property type="match status" value="1"/>
</dbReference>
<feature type="compositionally biased region" description="Low complexity" evidence="1">
    <location>
        <begin position="73"/>
        <end position="101"/>
    </location>
</feature>
<feature type="region of interest" description="Disordered" evidence="1">
    <location>
        <begin position="716"/>
        <end position="742"/>
    </location>
</feature>
<dbReference type="FunCoup" id="A0A2V0PNZ4">
    <property type="interactions" value="2059"/>
</dbReference>
<evidence type="ECO:0000256" key="1">
    <source>
        <dbReference type="SAM" id="MobiDB-lite"/>
    </source>
</evidence>
<feature type="compositionally biased region" description="Gly residues" evidence="1">
    <location>
        <begin position="727"/>
        <end position="742"/>
    </location>
</feature>
<dbReference type="EMBL" id="BDRX01000169">
    <property type="protein sequence ID" value="GBF99710.1"/>
    <property type="molecule type" value="Genomic_DNA"/>
</dbReference>
<feature type="compositionally biased region" description="Gly residues" evidence="1">
    <location>
        <begin position="477"/>
        <end position="500"/>
    </location>
</feature>
<reference evidence="2 3" key="1">
    <citation type="journal article" date="2018" name="Sci. Rep.">
        <title>Raphidocelis subcapitata (=Pseudokirchneriella subcapitata) provides an insight into genome evolution and environmental adaptations in the Sphaeropleales.</title>
        <authorList>
            <person name="Suzuki S."/>
            <person name="Yamaguchi H."/>
            <person name="Nakajima N."/>
            <person name="Kawachi M."/>
        </authorList>
    </citation>
    <scope>NUCLEOTIDE SEQUENCE [LARGE SCALE GENOMIC DNA]</scope>
    <source>
        <strain evidence="2 3">NIES-35</strain>
    </source>
</reference>
<dbReference type="Proteomes" id="UP000247498">
    <property type="component" value="Unassembled WGS sequence"/>
</dbReference>
<keyword evidence="3" id="KW-1185">Reference proteome</keyword>
<evidence type="ECO:0000313" key="2">
    <source>
        <dbReference type="EMBL" id="GBF99710.1"/>
    </source>
</evidence>
<dbReference type="InterPro" id="IPR006994">
    <property type="entry name" value="TCF25/Rqc1"/>
</dbReference>
<dbReference type="Pfam" id="PF04910">
    <property type="entry name" value="Tcf25"/>
    <property type="match status" value="1"/>
</dbReference>
<dbReference type="GO" id="GO:1990112">
    <property type="term" value="C:RQC complex"/>
    <property type="evidence" value="ECO:0007669"/>
    <property type="project" value="TreeGrafter"/>
</dbReference>
<feature type="region of interest" description="Disordered" evidence="1">
    <location>
        <begin position="167"/>
        <end position="193"/>
    </location>
</feature>
<feature type="region of interest" description="Disordered" evidence="1">
    <location>
        <begin position="1"/>
        <end position="121"/>
    </location>
</feature>
<feature type="region of interest" description="Disordered" evidence="1">
    <location>
        <begin position="477"/>
        <end position="505"/>
    </location>
</feature>
<dbReference type="PANTHER" id="PTHR22684">
    <property type="entry name" value="NULP1-RELATED"/>
    <property type="match status" value="1"/>
</dbReference>
<feature type="compositionally biased region" description="Acidic residues" evidence="1">
    <location>
        <begin position="51"/>
        <end position="72"/>
    </location>
</feature>
<evidence type="ECO:0000313" key="3">
    <source>
        <dbReference type="Proteomes" id="UP000247498"/>
    </source>
</evidence>
<dbReference type="STRING" id="307507.A0A2V0PNZ4"/>
<dbReference type="AlphaFoldDB" id="A0A2V0PNZ4"/>
<dbReference type="InParanoid" id="A0A2V0PNZ4"/>
<dbReference type="InterPro" id="IPR011990">
    <property type="entry name" value="TPR-like_helical_dom_sf"/>
</dbReference>
<protein>
    <recommendedName>
        <fullName evidence="4">Transcription factor 25</fullName>
    </recommendedName>
</protein>
<proteinExistence type="predicted"/>
<dbReference type="PANTHER" id="PTHR22684:SF0">
    <property type="entry name" value="RIBOSOME QUALITY CONTROL COMPLEX SUBUNIT TCF25"/>
    <property type="match status" value="1"/>
</dbReference>